<sequence length="579" mass="63141">MVDTTVRVGIELSGYVSGFPVWQSFRVGRLSQEVIMRRSLVLPLLLVLLSFGLAEEGARYLIISADALIPSIQPLAEWRHAQGLKTKVVPLSQIGTDTTAIKNYVRNAWSNWPIRPEYLLLVGSPSLLPARYYSLQQGQSYTSDNIYADVGDNICAEIPYGRFPAKSAQQLDVMVAKTLAYSRNPELTDTLWMRRLVTIVREGGDSDDTIYWRDIRQAASLAASAGFVSCDSMSYYRGDNATKVATAIDAGRGIVLYRGAAVSNWYTPFQMNVAGLNNGWRLPIICSFTCATMTLAPGESMVGDAWVKAGTVTAPKGAVAFVGNTHSDVNVARVRSAMSRGFFTGLFSEGRHELGKAFLRGKLQLYTEYPSYTRDYRGFNLFGDPALDVWTSTPRRLQVEHPATIPPEPQQLSITVSSQGSPVSGALVCVSMDSVVYEYGNTDSSGSILFYIDPAHEGHLRLVVSGHNLYPYDTLIPVHEVGLAEESSRPRPGLQRLSASPALFRRSTTLNWTGPGAAAALVIRDALGRVVLSTAVAGNSFEWKGTDDRGCPVPAGVYVCTLKDSGGRLLASTRLLRLD</sequence>
<dbReference type="Gene3D" id="3.40.50.1460">
    <property type="match status" value="1"/>
</dbReference>
<organism evidence="3">
    <name type="scientific">candidate division WOR-3 bacterium</name>
    <dbReference type="NCBI Taxonomy" id="2052148"/>
    <lineage>
        <taxon>Bacteria</taxon>
        <taxon>Bacteria division WOR-3</taxon>
    </lineage>
</organism>
<dbReference type="GO" id="GO:0008234">
    <property type="term" value="F:cysteine-type peptidase activity"/>
    <property type="evidence" value="ECO:0007669"/>
    <property type="project" value="InterPro"/>
</dbReference>
<evidence type="ECO:0000259" key="2">
    <source>
        <dbReference type="Pfam" id="PF01364"/>
    </source>
</evidence>
<dbReference type="Pfam" id="PF01364">
    <property type="entry name" value="Peptidase_C25"/>
    <property type="match status" value="1"/>
</dbReference>
<evidence type="ECO:0000256" key="1">
    <source>
        <dbReference type="ARBA" id="ARBA00022729"/>
    </source>
</evidence>
<dbReference type="InterPro" id="IPR029030">
    <property type="entry name" value="Caspase-like_dom_sf"/>
</dbReference>
<reference evidence="3" key="1">
    <citation type="journal article" date="2020" name="mSystems">
        <title>Genome- and Community-Level Interaction Insights into Carbon Utilization and Element Cycling Functions of Hydrothermarchaeota in Hydrothermal Sediment.</title>
        <authorList>
            <person name="Zhou Z."/>
            <person name="Liu Y."/>
            <person name="Xu W."/>
            <person name="Pan J."/>
            <person name="Luo Z.H."/>
            <person name="Li M."/>
        </authorList>
    </citation>
    <scope>NUCLEOTIDE SEQUENCE [LARGE SCALE GENOMIC DNA]</scope>
    <source>
        <strain evidence="3">SpSt-488</strain>
    </source>
</reference>
<dbReference type="AlphaFoldDB" id="A0A7C4CBM9"/>
<dbReference type="Gene3D" id="3.40.50.10390">
    <property type="entry name" value="Gingipain r, domain 1"/>
    <property type="match status" value="1"/>
</dbReference>
<dbReference type="InterPro" id="IPR013783">
    <property type="entry name" value="Ig-like_fold"/>
</dbReference>
<comment type="caution">
    <text evidence="3">The sequence shown here is derived from an EMBL/GenBank/DDBJ whole genome shotgun (WGS) entry which is preliminary data.</text>
</comment>
<protein>
    <recommendedName>
        <fullName evidence="2">Gingipain domain-containing protein</fullName>
    </recommendedName>
</protein>
<dbReference type="InterPro" id="IPR001769">
    <property type="entry name" value="Gingipain"/>
</dbReference>
<dbReference type="SUPFAM" id="SSF52129">
    <property type="entry name" value="Caspase-like"/>
    <property type="match status" value="1"/>
</dbReference>
<dbReference type="Gene3D" id="2.60.40.10">
    <property type="entry name" value="Immunoglobulins"/>
    <property type="match status" value="1"/>
</dbReference>
<dbReference type="EMBL" id="DSUT01000113">
    <property type="protein sequence ID" value="HGK28393.1"/>
    <property type="molecule type" value="Genomic_DNA"/>
</dbReference>
<gene>
    <name evidence="3" type="ORF">ENS41_05500</name>
</gene>
<evidence type="ECO:0000313" key="3">
    <source>
        <dbReference type="EMBL" id="HGK28393.1"/>
    </source>
</evidence>
<proteinExistence type="predicted"/>
<accession>A0A7C4CBM9</accession>
<dbReference type="InterPro" id="IPR029031">
    <property type="entry name" value="Gingipain_N_sf"/>
</dbReference>
<keyword evidence="1" id="KW-0732">Signal</keyword>
<name>A0A7C4CBM9_UNCW3</name>
<feature type="domain" description="Gingipain" evidence="2">
    <location>
        <begin position="60"/>
        <end position="388"/>
    </location>
</feature>
<dbReference type="GO" id="GO:0006508">
    <property type="term" value="P:proteolysis"/>
    <property type="evidence" value="ECO:0007669"/>
    <property type="project" value="InterPro"/>
</dbReference>